<keyword evidence="3" id="KW-1185">Reference proteome</keyword>
<sequence length="198" mass="21920">MDRRAERQSSIALICGVQGRRLTWACDEDQYRAAAWRDADLAPWAAINADEQVREHLGPVWDEAESAASIARYQDGLRRNGFGYWALELTATRELIGLVGIDPVAPSMPFPGVEIGWRLARSAWGHGYASEAARAVLDHAFTDLGLPEVLAITVAPNLRSQAVMRRIGMSHAAELDFDHQPDPEGPVFNHVVYRIAHP</sequence>
<dbReference type="PROSITE" id="PS51186">
    <property type="entry name" value="GNAT"/>
    <property type="match status" value="1"/>
</dbReference>
<evidence type="ECO:0000313" key="3">
    <source>
        <dbReference type="Proteomes" id="UP001596392"/>
    </source>
</evidence>
<keyword evidence="2" id="KW-0808">Transferase</keyword>
<dbReference type="Proteomes" id="UP001596392">
    <property type="component" value="Unassembled WGS sequence"/>
</dbReference>
<keyword evidence="2" id="KW-0012">Acyltransferase</keyword>
<dbReference type="RefSeq" id="WP_376810104.1">
    <property type="nucleotide sequence ID" value="NZ_JBHTAC010000055.1"/>
</dbReference>
<dbReference type="PANTHER" id="PTHR43792:SF1">
    <property type="entry name" value="N-ACETYLTRANSFERASE DOMAIN-CONTAINING PROTEIN"/>
    <property type="match status" value="1"/>
</dbReference>
<dbReference type="Gene3D" id="3.40.630.30">
    <property type="match status" value="1"/>
</dbReference>
<dbReference type="GO" id="GO:0016746">
    <property type="term" value="F:acyltransferase activity"/>
    <property type="evidence" value="ECO:0007669"/>
    <property type="project" value="UniProtKB-KW"/>
</dbReference>
<dbReference type="EC" id="2.3.-.-" evidence="2"/>
<dbReference type="InterPro" id="IPR000182">
    <property type="entry name" value="GNAT_dom"/>
</dbReference>
<gene>
    <name evidence="2" type="ORF">ACFQO7_33240</name>
</gene>
<protein>
    <submittedName>
        <fullName evidence="2">GNAT family N-acetyltransferase</fullName>
        <ecNumber evidence="2">2.3.-.-</ecNumber>
    </submittedName>
</protein>
<evidence type="ECO:0000259" key="1">
    <source>
        <dbReference type="PROSITE" id="PS51186"/>
    </source>
</evidence>
<name>A0ABW2H6F9_9ACTN</name>
<proteinExistence type="predicted"/>
<evidence type="ECO:0000313" key="2">
    <source>
        <dbReference type="EMBL" id="MFC7247362.1"/>
    </source>
</evidence>
<dbReference type="SUPFAM" id="SSF55729">
    <property type="entry name" value="Acyl-CoA N-acyltransferases (Nat)"/>
    <property type="match status" value="1"/>
</dbReference>
<accession>A0ABW2H6F9</accession>
<dbReference type="InterPro" id="IPR016181">
    <property type="entry name" value="Acyl_CoA_acyltransferase"/>
</dbReference>
<comment type="caution">
    <text evidence="2">The sequence shown here is derived from an EMBL/GenBank/DDBJ whole genome shotgun (WGS) entry which is preliminary data.</text>
</comment>
<feature type="domain" description="N-acetyltransferase" evidence="1">
    <location>
        <begin position="29"/>
        <end position="198"/>
    </location>
</feature>
<dbReference type="InterPro" id="IPR051531">
    <property type="entry name" value="N-acetyltransferase"/>
</dbReference>
<dbReference type="EMBL" id="JBHTAC010000055">
    <property type="protein sequence ID" value="MFC7247362.1"/>
    <property type="molecule type" value="Genomic_DNA"/>
</dbReference>
<organism evidence="2 3">
    <name type="scientific">Catellatospora aurea</name>
    <dbReference type="NCBI Taxonomy" id="1337874"/>
    <lineage>
        <taxon>Bacteria</taxon>
        <taxon>Bacillati</taxon>
        <taxon>Actinomycetota</taxon>
        <taxon>Actinomycetes</taxon>
        <taxon>Micromonosporales</taxon>
        <taxon>Micromonosporaceae</taxon>
        <taxon>Catellatospora</taxon>
    </lineage>
</organism>
<dbReference type="PANTHER" id="PTHR43792">
    <property type="entry name" value="GNAT FAMILY, PUTATIVE (AFU_ORTHOLOGUE AFUA_3G00765)-RELATED-RELATED"/>
    <property type="match status" value="1"/>
</dbReference>
<dbReference type="Pfam" id="PF13302">
    <property type="entry name" value="Acetyltransf_3"/>
    <property type="match status" value="1"/>
</dbReference>
<reference evidence="3" key="1">
    <citation type="journal article" date="2019" name="Int. J. Syst. Evol. Microbiol.">
        <title>The Global Catalogue of Microorganisms (GCM) 10K type strain sequencing project: providing services to taxonomists for standard genome sequencing and annotation.</title>
        <authorList>
            <consortium name="The Broad Institute Genomics Platform"/>
            <consortium name="The Broad Institute Genome Sequencing Center for Infectious Disease"/>
            <person name="Wu L."/>
            <person name="Ma J."/>
        </authorList>
    </citation>
    <scope>NUCLEOTIDE SEQUENCE [LARGE SCALE GENOMIC DNA]</scope>
    <source>
        <strain evidence="3">CGMCC 1.9106</strain>
    </source>
</reference>